<dbReference type="GO" id="GO:0005968">
    <property type="term" value="C:Rab-protein geranylgeranyltransferase complex"/>
    <property type="evidence" value="ECO:0007669"/>
    <property type="project" value="TreeGrafter"/>
</dbReference>
<dbReference type="PRINTS" id="PR00891">
    <property type="entry name" value="RABGDIREP"/>
</dbReference>
<dbReference type="Pfam" id="PF00996">
    <property type="entry name" value="GDI"/>
    <property type="match status" value="2"/>
</dbReference>
<evidence type="ECO:0000256" key="1">
    <source>
        <dbReference type="ARBA" id="ARBA00005593"/>
    </source>
</evidence>
<dbReference type="GO" id="GO:0005829">
    <property type="term" value="C:cytosol"/>
    <property type="evidence" value="ECO:0007669"/>
    <property type="project" value="TreeGrafter"/>
</dbReference>
<dbReference type="SUPFAM" id="SSF54373">
    <property type="entry name" value="FAD-linked reductases, C-terminal domain"/>
    <property type="match status" value="1"/>
</dbReference>
<dbReference type="InterPro" id="IPR018203">
    <property type="entry name" value="GDP_dissociation_inhibitor"/>
</dbReference>
<evidence type="ECO:0000313" key="3">
    <source>
        <dbReference type="EMBL" id="CDZ98878.1"/>
    </source>
</evidence>
<feature type="compositionally biased region" description="Basic and acidic residues" evidence="2">
    <location>
        <begin position="527"/>
        <end position="551"/>
    </location>
</feature>
<feature type="compositionally biased region" description="Basic and acidic residues" evidence="2">
    <location>
        <begin position="561"/>
        <end position="576"/>
    </location>
</feature>
<dbReference type="Gene3D" id="1.10.405.10">
    <property type="entry name" value="Guanine Nucleotide Dissociation Inhibitor, domain 1"/>
    <property type="match status" value="1"/>
</dbReference>
<protein>
    <submittedName>
        <fullName evidence="3">RAB proteins geranylgeranyltransferase component A (RAB escort protein)</fullName>
    </submittedName>
</protein>
<comment type="similarity">
    <text evidence="1">Belongs to the Rab GDI family.</text>
</comment>
<dbReference type="PANTHER" id="PTHR11787:SF4">
    <property type="entry name" value="CHM, RAB ESCORT PROTEIN 1"/>
    <property type="match status" value="1"/>
</dbReference>
<name>A0A0F7SMS6_PHARH</name>
<dbReference type="GO" id="GO:0005634">
    <property type="term" value="C:nucleus"/>
    <property type="evidence" value="ECO:0007669"/>
    <property type="project" value="TreeGrafter"/>
</dbReference>
<proteinExistence type="inferred from homology"/>
<dbReference type="InterPro" id="IPR036188">
    <property type="entry name" value="FAD/NAD-bd_sf"/>
</dbReference>
<dbReference type="EMBL" id="LN483345">
    <property type="protein sequence ID" value="CDZ98878.1"/>
    <property type="molecule type" value="Genomic_DNA"/>
</dbReference>
<feature type="region of interest" description="Disordered" evidence="2">
    <location>
        <begin position="510"/>
        <end position="594"/>
    </location>
</feature>
<reference evidence="3" key="1">
    <citation type="submission" date="2014-08" db="EMBL/GenBank/DDBJ databases">
        <authorList>
            <person name="Sharma Rahul"/>
            <person name="Thines Marco"/>
        </authorList>
    </citation>
    <scope>NUCLEOTIDE SEQUENCE</scope>
</reference>
<dbReference type="SUPFAM" id="SSF51905">
    <property type="entry name" value="FAD/NAD(P)-binding domain"/>
    <property type="match status" value="1"/>
</dbReference>
<organism evidence="3">
    <name type="scientific">Phaffia rhodozyma</name>
    <name type="common">Yeast</name>
    <name type="synonym">Xanthophyllomyces dendrorhous</name>
    <dbReference type="NCBI Taxonomy" id="264483"/>
    <lineage>
        <taxon>Eukaryota</taxon>
        <taxon>Fungi</taxon>
        <taxon>Dikarya</taxon>
        <taxon>Basidiomycota</taxon>
        <taxon>Agaricomycotina</taxon>
        <taxon>Tremellomycetes</taxon>
        <taxon>Cystofilobasidiales</taxon>
        <taxon>Mrakiaceae</taxon>
        <taxon>Phaffia</taxon>
    </lineage>
</organism>
<sequence length="594" mass="64977">MELDNPSFDVIVVGCGLPESIAAASLAHAGKTVLHVDQNDYYGADHASLTLEELLKWACQRKESQLNDNKNGGVSIYLKNQCRKFSQLEWMFASDNISGTSDPDQLDIPSLLQKVSRSFSLSLYPLLIPSVSPLIEMLVASGVSRYSTFRLLDETSVYVPMEGIAKKVPGGKEDVFKDRSINLVEKRRLMKILMWIMGDFESSPELAGKETEPFPSFLKTVFSLSEEMASSLAYALAHCQSPSDPTLPSLLRVRKYLRSVGKYGNSPFLIGQYGGAGEVAQGFCRLSAVQGTIYVLSHPIESINYPSTISTDPTLTPSTDNMTIKVQIQGFAHPVESSHLIVSQDYLPAPVSDRELNTDTGEKWVRCISILNKFPALLRRPLQANDVKGEQPEGVEHIQQKEGEDERDTALVVFPPGSLGSDVQGSVSALLMGEGTGSCPKGYYVLYLTTLLPPTASSSPSPLPQFLTTLTGPDHPLFQLVYTETIPSGETESPVPGRVHIPRSLVMVKEGSDPVARSEASGGGKSWTEEATRSAEEGERLFWEVFGKKGQLDSTPSNSEDEGKGEKEGQDQKESRGFFWPRAEFSGDDDDDGF</sequence>
<accession>A0A0F7SMS6</accession>
<keyword evidence="3" id="KW-0808">Transferase</keyword>
<dbReference type="GO" id="GO:0016740">
    <property type="term" value="F:transferase activity"/>
    <property type="evidence" value="ECO:0007669"/>
    <property type="project" value="UniProtKB-KW"/>
</dbReference>
<evidence type="ECO:0000256" key="2">
    <source>
        <dbReference type="SAM" id="MobiDB-lite"/>
    </source>
</evidence>
<dbReference type="GO" id="GO:0007264">
    <property type="term" value="P:small GTPase-mediated signal transduction"/>
    <property type="evidence" value="ECO:0007669"/>
    <property type="project" value="InterPro"/>
</dbReference>
<dbReference type="PANTHER" id="PTHR11787">
    <property type="entry name" value="RAB GDP-DISSOCIATION INHIBITOR"/>
    <property type="match status" value="1"/>
</dbReference>
<dbReference type="Gene3D" id="3.50.50.60">
    <property type="entry name" value="FAD/NAD(P)-binding domain"/>
    <property type="match status" value="1"/>
</dbReference>
<dbReference type="GO" id="GO:0016192">
    <property type="term" value="P:vesicle-mediated transport"/>
    <property type="evidence" value="ECO:0007669"/>
    <property type="project" value="TreeGrafter"/>
</dbReference>
<dbReference type="Gene3D" id="3.30.519.10">
    <property type="entry name" value="Guanine Nucleotide Dissociation Inhibitor, domain 2"/>
    <property type="match status" value="1"/>
</dbReference>
<dbReference type="AlphaFoldDB" id="A0A0F7SMS6"/>
<dbReference type="GO" id="GO:0005092">
    <property type="term" value="F:GDP-dissociation inhibitor activity"/>
    <property type="evidence" value="ECO:0007669"/>
    <property type="project" value="InterPro"/>
</dbReference>